<accession>A0A380JQF0</accession>
<dbReference type="AlphaFoldDB" id="A0A380JQF0"/>
<organism evidence="2 3">
    <name type="scientific">Streptococcus equi subsp. equi</name>
    <dbReference type="NCBI Taxonomy" id="148942"/>
    <lineage>
        <taxon>Bacteria</taxon>
        <taxon>Bacillati</taxon>
        <taxon>Bacillota</taxon>
        <taxon>Bacilli</taxon>
        <taxon>Lactobacillales</taxon>
        <taxon>Streptococcaceae</taxon>
        <taxon>Streptococcus</taxon>
    </lineage>
</organism>
<dbReference type="Proteomes" id="UP000254461">
    <property type="component" value="Unassembled WGS sequence"/>
</dbReference>
<evidence type="ECO:0000256" key="1">
    <source>
        <dbReference type="SAM" id="Phobius"/>
    </source>
</evidence>
<keyword evidence="1" id="KW-0472">Membrane</keyword>
<reference evidence="2 3" key="1">
    <citation type="submission" date="2018-06" db="EMBL/GenBank/DDBJ databases">
        <authorList>
            <consortium name="Pathogen Informatics"/>
            <person name="Doyle S."/>
        </authorList>
    </citation>
    <scope>NUCLEOTIDE SEQUENCE [LARGE SCALE GENOMIC DNA]</scope>
    <source>
        <strain evidence="2 3">NCTC12092</strain>
    </source>
</reference>
<evidence type="ECO:0000313" key="2">
    <source>
        <dbReference type="EMBL" id="SUN46323.1"/>
    </source>
</evidence>
<protein>
    <submittedName>
        <fullName evidence="2">Uncharacterized protein</fullName>
    </submittedName>
</protein>
<keyword evidence="1" id="KW-1133">Transmembrane helix</keyword>
<dbReference type="EMBL" id="UHFF01000002">
    <property type="protein sequence ID" value="SUN46323.1"/>
    <property type="molecule type" value="Genomic_DNA"/>
</dbReference>
<feature type="transmembrane region" description="Helical" evidence="1">
    <location>
        <begin position="70"/>
        <end position="91"/>
    </location>
</feature>
<keyword evidence="1" id="KW-0812">Transmembrane</keyword>
<gene>
    <name evidence="2" type="ORF">NCTC12092_00969</name>
</gene>
<proteinExistence type="predicted"/>
<feature type="transmembrane region" description="Helical" evidence="1">
    <location>
        <begin position="12"/>
        <end position="36"/>
    </location>
</feature>
<name>A0A380JQF0_9STRE</name>
<sequence length="103" mass="12548">MNFITFNDYEILFFISILAYMFYNYSSSIFYVIFIFEFKYDIKMPLSNDMRNFELIITKMEEKPLKVRRLLAFSSNYMLDYLLIILMRFTISKPDAIKHTMPN</sequence>
<evidence type="ECO:0000313" key="3">
    <source>
        <dbReference type="Proteomes" id="UP000254461"/>
    </source>
</evidence>